<organism evidence="2 3">
    <name type="scientific">Staphylococcus marylandisciuri</name>
    <dbReference type="NCBI Taxonomy" id="2981529"/>
    <lineage>
        <taxon>Bacteria</taxon>
        <taxon>Bacillati</taxon>
        <taxon>Bacillota</taxon>
        <taxon>Bacilli</taxon>
        <taxon>Bacillales</taxon>
        <taxon>Staphylococcaceae</taxon>
        <taxon>Staphylococcus</taxon>
    </lineage>
</organism>
<feature type="chain" id="PRO_5047372069" evidence="1">
    <location>
        <begin position="23"/>
        <end position="204"/>
    </location>
</feature>
<proteinExistence type="predicted"/>
<protein>
    <submittedName>
        <fullName evidence="2">NDxxF motif lipoprotein</fullName>
    </submittedName>
</protein>
<dbReference type="NCBIfam" id="NF033193">
    <property type="entry name" value="lipo_NDxxF"/>
    <property type="match status" value="1"/>
</dbReference>
<dbReference type="Proteomes" id="UP001209553">
    <property type="component" value="Unassembled WGS sequence"/>
</dbReference>
<dbReference type="InterPro" id="IPR047903">
    <property type="entry name" value="NDxxF_lipo"/>
</dbReference>
<comment type="caution">
    <text evidence="2">The sequence shown here is derived from an EMBL/GenBank/DDBJ whole genome shotgun (WGS) entry which is preliminary data.</text>
</comment>
<dbReference type="EMBL" id="JAOPKZ010000017">
    <property type="protein sequence ID" value="MCU5746966.1"/>
    <property type="molecule type" value="Genomic_DNA"/>
</dbReference>
<accession>A0ABT2QSI8</accession>
<evidence type="ECO:0000256" key="1">
    <source>
        <dbReference type="SAM" id="SignalP"/>
    </source>
</evidence>
<keyword evidence="1" id="KW-0732">Signal</keyword>
<keyword evidence="2" id="KW-0449">Lipoprotein</keyword>
<name>A0ABT2QSI8_9STAP</name>
<dbReference type="RefSeq" id="WP_262856668.1">
    <property type="nucleotide sequence ID" value="NZ_JAOPKZ010000017.1"/>
</dbReference>
<gene>
    <name evidence="2" type="ORF">N9R04_09780</name>
</gene>
<reference evidence="2 3" key="1">
    <citation type="journal article" date="2023" name="Int. J. Syst. Evol. Microbiol.">
        <title>Streptococcus sciuri sp. nov., Staphylococcus marylandisciuri sp. nov. and Staphylococcus americanisciuri sp. nov., isolated from faeces of eastern grey squirrel (Sciurus carolinensis).</title>
        <authorList>
            <person name="Volokhov D.V."/>
            <person name="Zagorodnyaya T.A."/>
            <person name="Furtak V.A."/>
            <person name="Nattanmai G."/>
            <person name="Randall L."/>
            <person name="Jose S."/>
            <person name="Gao Y."/>
            <person name="Eisenberg T."/>
            <person name="Delmonte P."/>
            <person name="Blom J."/>
            <person name="Mitchell K.K."/>
        </authorList>
    </citation>
    <scope>NUCLEOTIDE SEQUENCE [LARGE SCALE GENOMIC DNA]</scope>
    <source>
        <strain evidence="2 3">SQ8-PEA</strain>
    </source>
</reference>
<evidence type="ECO:0000313" key="3">
    <source>
        <dbReference type="Proteomes" id="UP001209553"/>
    </source>
</evidence>
<feature type="signal peptide" evidence="1">
    <location>
        <begin position="1"/>
        <end position="22"/>
    </location>
</feature>
<evidence type="ECO:0000313" key="2">
    <source>
        <dbReference type="EMBL" id="MCU5746966.1"/>
    </source>
</evidence>
<keyword evidence="3" id="KW-1185">Reference proteome</keyword>
<dbReference type="PROSITE" id="PS51257">
    <property type="entry name" value="PROKAR_LIPOPROTEIN"/>
    <property type="match status" value="1"/>
</dbReference>
<sequence>MRTSLMLGILVLSLFIAGCSNSDSNDIKQSDNDYKKVEKKDLPSKVFDNQTTNSYLSEQEIKEAIKIYLNTDNDLNEAKEYYQDKVDSEEDLSKKESKEIKKLNKLTKDNDNNFRHYISNNTLPEGYKKYSFKISKYISTSNKDFQNLDEQINSSIDEITESGKVSTEHFNEISEDSKVVNGKEQDKIEKFLKEKNIKTRAFKN</sequence>